<feature type="domain" description="Flagellar hook-associated protein FlgK helical" evidence="9">
    <location>
        <begin position="102"/>
        <end position="296"/>
    </location>
</feature>
<dbReference type="PANTHER" id="PTHR30033:SF1">
    <property type="entry name" value="FLAGELLAR HOOK-ASSOCIATED PROTEIN 1"/>
    <property type="match status" value="1"/>
</dbReference>
<evidence type="ECO:0000259" key="9">
    <source>
        <dbReference type="Pfam" id="PF22638"/>
    </source>
</evidence>
<accession>A0ABT4E6B2</accession>
<dbReference type="Pfam" id="PF22638">
    <property type="entry name" value="FlgK_D1"/>
    <property type="match status" value="1"/>
</dbReference>
<dbReference type="InterPro" id="IPR053927">
    <property type="entry name" value="FlgK_helical"/>
</dbReference>
<keyword evidence="11" id="KW-1185">Reference proteome</keyword>
<keyword evidence="10" id="KW-0966">Cell projection</keyword>
<evidence type="ECO:0000256" key="2">
    <source>
        <dbReference type="ARBA" id="ARBA00004613"/>
    </source>
</evidence>
<reference evidence="10 11" key="1">
    <citation type="submission" date="2022-05" db="EMBL/GenBank/DDBJ databases">
        <title>Genome Sequencing of Bee-Associated Microbes.</title>
        <authorList>
            <person name="Dunlap C."/>
        </authorList>
    </citation>
    <scope>NUCLEOTIDE SEQUENCE [LARGE SCALE GENOMIC DNA]</scope>
    <source>
        <strain evidence="10 11">NRRL NRS-750</strain>
    </source>
</reference>
<dbReference type="Proteomes" id="UP001527090">
    <property type="component" value="Unassembled WGS sequence"/>
</dbReference>
<sequence length="521" mass="57416">MRSTFHGIETAKRSLFAHTAWMNTTGHNIANANTPGYSRQVVNLVESRPIEAPGFSRSGVPGQLGTGVEFNYIKRIRERFLDDQYWNANRSLGEWEIQADTLNKLEKVFNEPSDSSIRMVMDNFWKSWSELSKDPENVTSRKIVRENALALIDAFNETSKKMTDMQNDLSQSVTVKADHINTLSKQVSQLNYEIYRIEGLGDNANDLRDQRDYIVDELSKLANVQVSDQEDGYYITAGGIEIVSGRQSLDTTAADWEGAYGNGLTSGEMFGIVKSRDVLVKDYLEQLNQLANTLATGEVEITIPSGSVIPDGTTLGNITYNGAIADRTLKNDITVKVKGLNGLHQLGYVFGTPATKGVEFFTSKNGGPITASSIQLNPAILKDPNLIASSLRTITGKNGDEVVKGNNTLALLMSQLKESSFKFNAISSNNGITQGTVDDYYRSILGQMGVESLEAIRQTENNQILVDQIESRRQSVSGVSMDEEMSNLIKFQHAYAAAARFMTTLDQNLDKVINGMGVVGR</sequence>
<evidence type="ECO:0000259" key="8">
    <source>
        <dbReference type="Pfam" id="PF06429"/>
    </source>
</evidence>
<dbReference type="PANTHER" id="PTHR30033">
    <property type="entry name" value="FLAGELLAR HOOK-ASSOCIATED PROTEIN 1"/>
    <property type="match status" value="1"/>
</dbReference>
<proteinExistence type="inferred from homology"/>
<evidence type="ECO:0000256" key="6">
    <source>
        <dbReference type="ARBA" id="ARBA00023143"/>
    </source>
</evidence>
<dbReference type="RefSeq" id="WP_268631786.1">
    <property type="nucleotide sequence ID" value="NZ_JAMDLY010000006.1"/>
</dbReference>
<keyword evidence="5 7" id="KW-0964">Secreted</keyword>
<evidence type="ECO:0000313" key="11">
    <source>
        <dbReference type="Proteomes" id="UP001527090"/>
    </source>
</evidence>
<keyword evidence="6 7" id="KW-0975">Bacterial flagellum</keyword>
<dbReference type="InterPro" id="IPR010930">
    <property type="entry name" value="Flg_bb/hook_C_dom"/>
</dbReference>
<dbReference type="SUPFAM" id="SSF64518">
    <property type="entry name" value="Phase 1 flagellin"/>
    <property type="match status" value="1"/>
</dbReference>
<keyword evidence="10" id="KW-0282">Flagellum</keyword>
<dbReference type="InterPro" id="IPR002371">
    <property type="entry name" value="FlgK"/>
</dbReference>
<dbReference type="EMBL" id="JAMDLY010000006">
    <property type="protein sequence ID" value="MCY9528650.1"/>
    <property type="molecule type" value="Genomic_DNA"/>
</dbReference>
<gene>
    <name evidence="7 10" type="primary">flgK</name>
    <name evidence="10" type="ORF">M5X04_04765</name>
</gene>
<evidence type="ECO:0000313" key="10">
    <source>
        <dbReference type="EMBL" id="MCY9528650.1"/>
    </source>
</evidence>
<organism evidence="10 11">
    <name type="scientific">Paenibacillus alvei</name>
    <name type="common">Bacillus alvei</name>
    <dbReference type="NCBI Taxonomy" id="44250"/>
    <lineage>
        <taxon>Bacteria</taxon>
        <taxon>Bacillati</taxon>
        <taxon>Bacillota</taxon>
        <taxon>Bacilli</taxon>
        <taxon>Bacillales</taxon>
        <taxon>Paenibacillaceae</taxon>
        <taxon>Paenibacillus</taxon>
    </lineage>
</organism>
<dbReference type="PRINTS" id="PR01005">
    <property type="entry name" value="FLGHOOKAP1"/>
</dbReference>
<keyword evidence="10" id="KW-0969">Cilium</keyword>
<comment type="subcellular location">
    <subcellularLocation>
        <location evidence="1 7">Bacterial flagellum</location>
    </subcellularLocation>
    <subcellularLocation>
        <location evidence="2 7">Secreted</location>
    </subcellularLocation>
</comment>
<evidence type="ECO:0000256" key="1">
    <source>
        <dbReference type="ARBA" id="ARBA00004365"/>
    </source>
</evidence>
<dbReference type="Pfam" id="PF06429">
    <property type="entry name" value="Flg_bbr_C"/>
    <property type="match status" value="1"/>
</dbReference>
<protein>
    <recommendedName>
        <fullName evidence="4 7">Flagellar hook-associated protein 1</fullName>
        <shortName evidence="7">HAP1</shortName>
    </recommendedName>
</protein>
<evidence type="ECO:0000256" key="7">
    <source>
        <dbReference type="RuleBase" id="RU362065"/>
    </source>
</evidence>
<evidence type="ECO:0000256" key="3">
    <source>
        <dbReference type="ARBA" id="ARBA00009677"/>
    </source>
</evidence>
<feature type="domain" description="Flagellar basal-body/hook protein C-terminal" evidence="8">
    <location>
        <begin position="475"/>
        <end position="514"/>
    </location>
</feature>
<dbReference type="NCBIfam" id="TIGR02492">
    <property type="entry name" value="flgK_ends"/>
    <property type="match status" value="1"/>
</dbReference>
<comment type="similarity">
    <text evidence="3 7">Belongs to the flagella basal body rod proteins family.</text>
</comment>
<evidence type="ECO:0000256" key="4">
    <source>
        <dbReference type="ARBA" id="ARBA00016244"/>
    </source>
</evidence>
<name>A0ABT4E6B2_PAEAL</name>
<comment type="caution">
    <text evidence="10">The sequence shown here is derived from an EMBL/GenBank/DDBJ whole genome shotgun (WGS) entry which is preliminary data.</text>
</comment>
<evidence type="ECO:0000256" key="5">
    <source>
        <dbReference type="ARBA" id="ARBA00022525"/>
    </source>
</evidence>